<dbReference type="EMBL" id="LXQA010124402">
    <property type="protein sequence ID" value="MCI21340.1"/>
    <property type="molecule type" value="Genomic_DNA"/>
</dbReference>
<dbReference type="SUPFAM" id="SSF50249">
    <property type="entry name" value="Nucleic acid-binding proteins"/>
    <property type="match status" value="1"/>
</dbReference>
<feature type="domain" description="Replication protein A 70 kDa DNA-binding subunit B/D first OB fold" evidence="1">
    <location>
        <begin position="6"/>
        <end position="70"/>
    </location>
</feature>
<name>A0A392QC79_9FABA</name>
<protein>
    <submittedName>
        <fullName evidence="2">DUF223 domain protein</fullName>
    </submittedName>
</protein>
<sequence length="70" mass="8191">MARSIDSIKDITDLKELWKLAVRIEDLWSVFSKSKEEHLEFILLDKQGDQIQAVVPNDLLEHWKSNLKEG</sequence>
<dbReference type="Gene3D" id="2.40.50.140">
    <property type="entry name" value="Nucleic acid-binding proteins"/>
    <property type="match status" value="1"/>
</dbReference>
<evidence type="ECO:0000259" key="1">
    <source>
        <dbReference type="Pfam" id="PF02721"/>
    </source>
</evidence>
<dbReference type="InterPro" id="IPR003871">
    <property type="entry name" value="RFA1B/D_OB_1st"/>
</dbReference>
<evidence type="ECO:0000313" key="3">
    <source>
        <dbReference type="Proteomes" id="UP000265520"/>
    </source>
</evidence>
<comment type="caution">
    <text evidence="2">The sequence shown here is derived from an EMBL/GenBank/DDBJ whole genome shotgun (WGS) entry which is preliminary data.</text>
</comment>
<feature type="non-terminal residue" evidence="2">
    <location>
        <position position="70"/>
    </location>
</feature>
<reference evidence="2 3" key="1">
    <citation type="journal article" date="2018" name="Front. Plant Sci.">
        <title>Red Clover (Trifolium pratense) and Zigzag Clover (T. medium) - A Picture of Genomic Similarities and Differences.</title>
        <authorList>
            <person name="Dluhosova J."/>
            <person name="Istvanek J."/>
            <person name="Nedelnik J."/>
            <person name="Repkova J."/>
        </authorList>
    </citation>
    <scope>NUCLEOTIDE SEQUENCE [LARGE SCALE GENOMIC DNA]</scope>
    <source>
        <strain evidence="3">cv. 10/8</strain>
        <tissue evidence="2">Leaf</tissue>
    </source>
</reference>
<dbReference type="AlphaFoldDB" id="A0A392QC79"/>
<organism evidence="2 3">
    <name type="scientific">Trifolium medium</name>
    <dbReference type="NCBI Taxonomy" id="97028"/>
    <lineage>
        <taxon>Eukaryota</taxon>
        <taxon>Viridiplantae</taxon>
        <taxon>Streptophyta</taxon>
        <taxon>Embryophyta</taxon>
        <taxon>Tracheophyta</taxon>
        <taxon>Spermatophyta</taxon>
        <taxon>Magnoliopsida</taxon>
        <taxon>eudicotyledons</taxon>
        <taxon>Gunneridae</taxon>
        <taxon>Pentapetalae</taxon>
        <taxon>rosids</taxon>
        <taxon>fabids</taxon>
        <taxon>Fabales</taxon>
        <taxon>Fabaceae</taxon>
        <taxon>Papilionoideae</taxon>
        <taxon>50 kb inversion clade</taxon>
        <taxon>NPAAA clade</taxon>
        <taxon>Hologalegina</taxon>
        <taxon>IRL clade</taxon>
        <taxon>Trifolieae</taxon>
        <taxon>Trifolium</taxon>
    </lineage>
</organism>
<accession>A0A392QC79</accession>
<dbReference type="InterPro" id="IPR012340">
    <property type="entry name" value="NA-bd_OB-fold"/>
</dbReference>
<dbReference type="CDD" id="cd04480">
    <property type="entry name" value="RPA1_DBD_A_like"/>
    <property type="match status" value="1"/>
</dbReference>
<keyword evidence="3" id="KW-1185">Reference proteome</keyword>
<dbReference type="Pfam" id="PF02721">
    <property type="entry name" value="DUF223"/>
    <property type="match status" value="1"/>
</dbReference>
<evidence type="ECO:0000313" key="2">
    <source>
        <dbReference type="EMBL" id="MCI21340.1"/>
    </source>
</evidence>
<proteinExistence type="predicted"/>
<dbReference type="Proteomes" id="UP000265520">
    <property type="component" value="Unassembled WGS sequence"/>
</dbReference>